<name>A0A7Y9S1Y2_9ACTN</name>
<dbReference type="GO" id="GO:0006729">
    <property type="term" value="P:tetrahydrobiopterin biosynthetic process"/>
    <property type="evidence" value="ECO:0007669"/>
    <property type="project" value="InterPro"/>
</dbReference>
<dbReference type="EC" id="4.2.1.96" evidence="3"/>
<dbReference type="AlphaFoldDB" id="A0A7Y9S1Y2"/>
<dbReference type="Gene3D" id="3.30.1360.20">
    <property type="entry name" value="Transcriptional coactivator/pterin dehydratase"/>
    <property type="match status" value="1"/>
</dbReference>
<evidence type="ECO:0000256" key="4">
    <source>
        <dbReference type="ARBA" id="ARBA00021735"/>
    </source>
</evidence>
<evidence type="ECO:0000256" key="5">
    <source>
        <dbReference type="ARBA" id="ARBA00023239"/>
    </source>
</evidence>
<proteinExistence type="inferred from homology"/>
<evidence type="ECO:0000313" key="8">
    <source>
        <dbReference type="Proteomes" id="UP000540656"/>
    </source>
</evidence>
<dbReference type="SUPFAM" id="SSF54593">
    <property type="entry name" value="Glyoxalase/Bleomycin resistance protein/Dihydroxybiphenyl dioxygenase"/>
    <property type="match status" value="1"/>
</dbReference>
<dbReference type="InterPro" id="IPR036428">
    <property type="entry name" value="PCD_sf"/>
</dbReference>
<organism evidence="7 8">
    <name type="scientific">Nocardioides daedukensis</name>
    <dbReference type="NCBI Taxonomy" id="634462"/>
    <lineage>
        <taxon>Bacteria</taxon>
        <taxon>Bacillati</taxon>
        <taxon>Actinomycetota</taxon>
        <taxon>Actinomycetes</taxon>
        <taxon>Propionibacteriales</taxon>
        <taxon>Nocardioidaceae</taxon>
        <taxon>Nocardioides</taxon>
    </lineage>
</organism>
<dbReference type="PANTHER" id="PTHR12599:SF0">
    <property type="entry name" value="PTERIN-4-ALPHA-CARBINOLAMINE DEHYDRATASE"/>
    <property type="match status" value="1"/>
</dbReference>
<feature type="domain" description="Glyoxalase-like" evidence="6">
    <location>
        <begin position="108"/>
        <end position="210"/>
    </location>
</feature>
<comment type="catalytic activity">
    <reaction evidence="1">
        <text>(4aS,6R)-4a-hydroxy-L-erythro-5,6,7,8-tetrahydrobiopterin = (6R)-L-erythro-6,7-dihydrobiopterin + H2O</text>
        <dbReference type="Rhea" id="RHEA:11920"/>
        <dbReference type="ChEBI" id="CHEBI:15377"/>
        <dbReference type="ChEBI" id="CHEBI:15642"/>
        <dbReference type="ChEBI" id="CHEBI:43120"/>
        <dbReference type="EC" id="4.2.1.96"/>
    </reaction>
</comment>
<evidence type="ECO:0000313" key="7">
    <source>
        <dbReference type="EMBL" id="NYG58239.1"/>
    </source>
</evidence>
<evidence type="ECO:0000256" key="3">
    <source>
        <dbReference type="ARBA" id="ARBA00013252"/>
    </source>
</evidence>
<dbReference type="Gene3D" id="3.10.180.10">
    <property type="entry name" value="2,3-Dihydroxybiphenyl 1,2-Dioxygenase, domain 1"/>
    <property type="match status" value="1"/>
</dbReference>
<dbReference type="NCBIfam" id="NF002017">
    <property type="entry name" value="PRK00823.1-2"/>
    <property type="match status" value="1"/>
</dbReference>
<reference evidence="7 8" key="1">
    <citation type="submission" date="2020-07" db="EMBL/GenBank/DDBJ databases">
        <title>Sequencing the genomes of 1000 actinobacteria strains.</title>
        <authorList>
            <person name="Klenk H.-P."/>
        </authorList>
    </citation>
    <scope>NUCLEOTIDE SEQUENCE [LARGE SCALE GENOMIC DNA]</scope>
    <source>
        <strain evidence="7 8">DSM 23819</strain>
    </source>
</reference>
<dbReference type="InterPro" id="IPR029068">
    <property type="entry name" value="Glyas_Bleomycin-R_OHBP_Dase"/>
</dbReference>
<dbReference type="CDD" id="cd00488">
    <property type="entry name" value="PCD_DCoH"/>
    <property type="match status" value="1"/>
</dbReference>
<dbReference type="Pfam" id="PF18029">
    <property type="entry name" value="Glyoxalase_6"/>
    <property type="match status" value="1"/>
</dbReference>
<dbReference type="SUPFAM" id="SSF55248">
    <property type="entry name" value="PCD-like"/>
    <property type="match status" value="1"/>
</dbReference>
<gene>
    <name evidence="7" type="ORF">BJ980_001162</name>
</gene>
<dbReference type="GO" id="GO:0008124">
    <property type="term" value="F:4-alpha-hydroxytetrahydrobiopterin dehydratase activity"/>
    <property type="evidence" value="ECO:0007669"/>
    <property type="project" value="UniProtKB-EC"/>
</dbReference>
<comment type="similarity">
    <text evidence="2">Belongs to the pterin-4-alpha-carbinolamine dehydratase family.</text>
</comment>
<dbReference type="RefSeq" id="WP_179501417.1">
    <property type="nucleotide sequence ID" value="NZ_JACCAA010000001.1"/>
</dbReference>
<evidence type="ECO:0000256" key="1">
    <source>
        <dbReference type="ARBA" id="ARBA00001554"/>
    </source>
</evidence>
<sequence>MSEKLTNQQVLDLDLPGWRPLLGRLHTRISTRDFVTGLDLVNAIGAAAEAMNHHPDLDLRYGHVDVALSSHDVGGITERDVRLARTISLLADEGGMRSQPELPQALEIALDTADRSRLRPFWQAVYGMSVGGGGEEVVDPDGVLPTLWFQDTDAHEEPRQRFHLDVWVPIEVAAGRIAGAVAAGGTLVSDAEAPSFTVLADPDGNRVCICTNATR</sequence>
<dbReference type="Proteomes" id="UP000540656">
    <property type="component" value="Unassembled WGS sequence"/>
</dbReference>
<protein>
    <recommendedName>
        <fullName evidence="4">Putative pterin-4-alpha-carbinolamine dehydratase</fullName>
        <ecNumber evidence="3">4.2.1.96</ecNumber>
    </recommendedName>
</protein>
<dbReference type="InterPro" id="IPR041581">
    <property type="entry name" value="Glyoxalase_6"/>
</dbReference>
<evidence type="ECO:0000259" key="6">
    <source>
        <dbReference type="Pfam" id="PF18029"/>
    </source>
</evidence>
<keyword evidence="8" id="KW-1185">Reference proteome</keyword>
<dbReference type="EMBL" id="JACCAA010000001">
    <property type="protein sequence ID" value="NYG58239.1"/>
    <property type="molecule type" value="Genomic_DNA"/>
</dbReference>
<keyword evidence="5 7" id="KW-0456">Lyase</keyword>
<evidence type="ECO:0000256" key="2">
    <source>
        <dbReference type="ARBA" id="ARBA00006472"/>
    </source>
</evidence>
<dbReference type="Pfam" id="PF01329">
    <property type="entry name" value="Pterin_4a"/>
    <property type="match status" value="1"/>
</dbReference>
<dbReference type="PANTHER" id="PTHR12599">
    <property type="entry name" value="PTERIN-4-ALPHA-CARBINOLAMINE DEHYDRATASE"/>
    <property type="match status" value="1"/>
</dbReference>
<accession>A0A7Y9S1Y2</accession>
<comment type="caution">
    <text evidence="7">The sequence shown here is derived from an EMBL/GenBank/DDBJ whole genome shotgun (WGS) entry which is preliminary data.</text>
</comment>
<dbReference type="InterPro" id="IPR001533">
    <property type="entry name" value="Pterin_deHydtase"/>
</dbReference>